<evidence type="ECO:0000313" key="1">
    <source>
        <dbReference type="EMBL" id="RHX83091.1"/>
    </source>
</evidence>
<organism evidence="1 2">
    <name type="scientific">Leptospira stimsonii</name>
    <dbReference type="NCBI Taxonomy" id="2202203"/>
    <lineage>
        <taxon>Bacteria</taxon>
        <taxon>Pseudomonadati</taxon>
        <taxon>Spirochaetota</taxon>
        <taxon>Spirochaetia</taxon>
        <taxon>Leptospirales</taxon>
        <taxon>Leptospiraceae</taxon>
        <taxon>Leptospira</taxon>
    </lineage>
</organism>
<sequence length="140" mass="16595">MKFYLRHKRELMFSEDSPQKSKTRFLKPIVTKRVFFPISVSERYASFTILPKKGISLYLESTDAEMEELSEFRRRNAFYLQNNEFMIQQCLPIFPATAPHHPRSGWGARLFRDCRGSDGFFLGSRFLFDRVLQNRGQDEL</sequence>
<name>A0A8B3CH03_9LEPT</name>
<reference evidence="2" key="1">
    <citation type="submission" date="2018-05" db="EMBL/GenBank/DDBJ databases">
        <title>Leptospira yasudae sp. nov. and Leptospira stimsonii sp. nov., two pathogenic species of the genus Leptospira isolated from environmental sources.</title>
        <authorList>
            <person name="Casanovas-Massana A."/>
            <person name="Hamond C."/>
            <person name="Santos L.A."/>
            <person name="Hacker K.P."/>
            <person name="Balassiano I."/>
            <person name="Medeiros M.A."/>
            <person name="Reis M.G."/>
            <person name="Ko A.I."/>
            <person name="Wunder E.A."/>
        </authorList>
    </citation>
    <scope>NUCLEOTIDE SEQUENCE [LARGE SCALE GENOMIC DNA]</scope>
    <source>
        <strain evidence="2">AMB6-RJ</strain>
    </source>
</reference>
<evidence type="ECO:0000313" key="2">
    <source>
        <dbReference type="Proteomes" id="UP000266669"/>
    </source>
</evidence>
<dbReference type="EMBL" id="QHCS01000012">
    <property type="protein sequence ID" value="RHX83091.1"/>
    <property type="molecule type" value="Genomic_DNA"/>
</dbReference>
<dbReference type="Proteomes" id="UP000266669">
    <property type="component" value="Unassembled WGS sequence"/>
</dbReference>
<proteinExistence type="predicted"/>
<comment type="caution">
    <text evidence="1">The sequence shown here is derived from an EMBL/GenBank/DDBJ whole genome shotgun (WGS) entry which is preliminary data.</text>
</comment>
<dbReference type="AlphaFoldDB" id="A0A8B3CH03"/>
<gene>
    <name evidence="1" type="ORF">DLM78_23100</name>
</gene>
<protein>
    <submittedName>
        <fullName evidence="1">Uncharacterized protein</fullName>
    </submittedName>
</protein>
<accession>A0A8B3CH03</accession>